<dbReference type="AlphaFoldDB" id="E4T0J1"/>
<evidence type="ECO:0000313" key="2">
    <source>
        <dbReference type="Proteomes" id="UP000008718"/>
    </source>
</evidence>
<organism evidence="1 2">
    <name type="scientific">Paludibacter propionicigenes (strain DSM 17365 / JCM 13257 / WB4)</name>
    <dbReference type="NCBI Taxonomy" id="694427"/>
    <lineage>
        <taxon>Bacteria</taxon>
        <taxon>Pseudomonadati</taxon>
        <taxon>Bacteroidota</taxon>
        <taxon>Bacteroidia</taxon>
        <taxon>Bacteroidales</taxon>
        <taxon>Paludibacteraceae</taxon>
        <taxon>Paludibacter</taxon>
    </lineage>
</organism>
<evidence type="ECO:0000313" key="1">
    <source>
        <dbReference type="EMBL" id="ADQ81055.1"/>
    </source>
</evidence>
<dbReference type="EMBL" id="CP002345">
    <property type="protein sequence ID" value="ADQ81055.1"/>
    <property type="molecule type" value="Genomic_DNA"/>
</dbReference>
<dbReference type="KEGG" id="ppn:Palpr_2926"/>
<accession>E4T0J1</accession>
<protein>
    <submittedName>
        <fullName evidence="1">Uncharacterized protein</fullName>
    </submittedName>
</protein>
<name>E4T0J1_PALPW</name>
<sequence>MSAYARLQTIMLNYNKLARTHYKTDQNTLYYE</sequence>
<reference key="1">
    <citation type="submission" date="2010-11" db="EMBL/GenBank/DDBJ databases">
        <title>The complete genome of Paludibacter propionicigenes DSM 17365.</title>
        <authorList>
            <consortium name="US DOE Joint Genome Institute (JGI-PGF)"/>
            <person name="Lucas S."/>
            <person name="Copeland A."/>
            <person name="Lapidus A."/>
            <person name="Bruce D."/>
            <person name="Goodwin L."/>
            <person name="Pitluck S."/>
            <person name="Kyrpides N."/>
            <person name="Mavromatis K."/>
            <person name="Ivanova N."/>
            <person name="Munk A.C."/>
            <person name="Brettin T."/>
            <person name="Detter J.C."/>
            <person name="Han C."/>
            <person name="Tapia R."/>
            <person name="Land M."/>
            <person name="Hauser L."/>
            <person name="Markowitz V."/>
            <person name="Cheng J.-F."/>
            <person name="Hugenholtz P."/>
            <person name="Woyke T."/>
            <person name="Wu D."/>
            <person name="Gronow S."/>
            <person name="Wellnitz S."/>
            <person name="Brambilla E."/>
            <person name="Klenk H.-P."/>
            <person name="Eisen J.A."/>
        </authorList>
    </citation>
    <scope>NUCLEOTIDE SEQUENCE</scope>
    <source>
        <strain>WB4</strain>
    </source>
</reference>
<reference evidence="1 2" key="2">
    <citation type="journal article" date="2011" name="Stand. Genomic Sci.">
        <title>Complete genome sequence of Paludibacter propionicigenes type strain (WB4).</title>
        <authorList>
            <person name="Gronow S."/>
            <person name="Munk C."/>
            <person name="Lapidus A."/>
            <person name="Nolan M."/>
            <person name="Lucas S."/>
            <person name="Hammon N."/>
            <person name="Deshpande S."/>
            <person name="Cheng J.F."/>
            <person name="Tapia R."/>
            <person name="Han C."/>
            <person name="Goodwin L."/>
            <person name="Pitluck S."/>
            <person name="Liolios K."/>
            <person name="Ivanova N."/>
            <person name="Mavromatis K."/>
            <person name="Mikhailova N."/>
            <person name="Pati A."/>
            <person name="Chen A."/>
            <person name="Palaniappan K."/>
            <person name="Land M."/>
            <person name="Hauser L."/>
            <person name="Chang Y.J."/>
            <person name="Jeffries C.D."/>
            <person name="Brambilla E."/>
            <person name="Rohde M."/>
            <person name="Goker M."/>
            <person name="Detter J.C."/>
            <person name="Woyke T."/>
            <person name="Bristow J."/>
            <person name="Eisen J.A."/>
            <person name="Markowitz V."/>
            <person name="Hugenholtz P."/>
            <person name="Kyrpides N.C."/>
            <person name="Klenk H.P."/>
        </authorList>
    </citation>
    <scope>NUCLEOTIDE SEQUENCE [LARGE SCALE GENOMIC DNA]</scope>
    <source>
        <strain evidence="2">DSM 17365 / JCM 13257 / WB4</strain>
    </source>
</reference>
<gene>
    <name evidence="1" type="ordered locus">Palpr_2926</name>
</gene>
<dbReference type="Proteomes" id="UP000008718">
    <property type="component" value="Chromosome"/>
</dbReference>
<dbReference type="HOGENOM" id="CLU_3390590_0_0_10"/>
<proteinExistence type="predicted"/>
<keyword evidence="2" id="KW-1185">Reference proteome</keyword>